<comment type="caution">
    <text evidence="2">The sequence shown here is derived from an EMBL/GenBank/DDBJ whole genome shotgun (WGS) entry which is preliminary data.</text>
</comment>
<sequence length="192" mass="21466">MTPNDRAHVRVQRGEEPIGATRGQLRRAMRHVGVEQGADPRPMRRDQPVVRRPQLAGDLPQPRRRAPREPCRRRGRIVAEGAREAGPHLPGRGTPQRRQVLVDRRLDTVRRGQEELGPRRPVADQQGPGGRQAQPVRFLPGPAQPAQMRLGRAEAAEQEQPSDGLGERRHGEPGAGQLRDVEINRQGHVRIV</sequence>
<feature type="region of interest" description="Disordered" evidence="1">
    <location>
        <begin position="1"/>
        <end position="192"/>
    </location>
</feature>
<organism evidence="2 3">
    <name type="scientific">Paractinoplanes deccanensis</name>
    <dbReference type="NCBI Taxonomy" id="113561"/>
    <lineage>
        <taxon>Bacteria</taxon>
        <taxon>Bacillati</taxon>
        <taxon>Actinomycetota</taxon>
        <taxon>Actinomycetes</taxon>
        <taxon>Micromonosporales</taxon>
        <taxon>Micromonosporaceae</taxon>
        <taxon>Paractinoplanes</taxon>
    </lineage>
</organism>
<dbReference type="EMBL" id="BOMI01000002">
    <property type="protein sequence ID" value="GID71464.1"/>
    <property type="molecule type" value="Genomic_DNA"/>
</dbReference>
<evidence type="ECO:0000313" key="3">
    <source>
        <dbReference type="Proteomes" id="UP000609879"/>
    </source>
</evidence>
<reference evidence="2 3" key="1">
    <citation type="submission" date="2021-01" db="EMBL/GenBank/DDBJ databases">
        <title>Whole genome shotgun sequence of Actinoplanes deccanensis NBRC 13994.</title>
        <authorList>
            <person name="Komaki H."/>
            <person name="Tamura T."/>
        </authorList>
    </citation>
    <scope>NUCLEOTIDE SEQUENCE [LARGE SCALE GENOMIC DNA]</scope>
    <source>
        <strain evidence="2 3">NBRC 13994</strain>
    </source>
</reference>
<protein>
    <submittedName>
        <fullName evidence="2">Uncharacterized protein</fullName>
    </submittedName>
</protein>
<name>A0ABQ3XUN0_9ACTN</name>
<dbReference type="Proteomes" id="UP000609879">
    <property type="component" value="Unassembled WGS sequence"/>
</dbReference>
<feature type="compositionally biased region" description="Basic and acidic residues" evidence="1">
    <location>
        <begin position="100"/>
        <end position="122"/>
    </location>
</feature>
<accession>A0ABQ3XUN0</accession>
<evidence type="ECO:0000313" key="2">
    <source>
        <dbReference type="EMBL" id="GID71464.1"/>
    </source>
</evidence>
<keyword evidence="3" id="KW-1185">Reference proteome</keyword>
<gene>
    <name evidence="2" type="ORF">Ade02nite_01050</name>
</gene>
<proteinExistence type="predicted"/>
<feature type="compositionally biased region" description="Basic and acidic residues" evidence="1">
    <location>
        <begin position="1"/>
        <end position="16"/>
    </location>
</feature>
<evidence type="ECO:0000256" key="1">
    <source>
        <dbReference type="SAM" id="MobiDB-lite"/>
    </source>
</evidence>